<name>A0A8H5ZTA4_PETAA</name>
<evidence type="ECO:0000313" key="1">
    <source>
        <dbReference type="EMBL" id="KAF5855926.1"/>
    </source>
</evidence>
<comment type="caution">
    <text evidence="1">The sequence shown here is derived from an EMBL/GenBank/DDBJ whole genome shotgun (WGS) entry which is preliminary data.</text>
</comment>
<evidence type="ECO:0000313" key="2">
    <source>
        <dbReference type="Proteomes" id="UP000541154"/>
    </source>
</evidence>
<dbReference type="AlphaFoldDB" id="A0A8H5ZTA4"/>
<accession>A0A8H5ZTA4</accession>
<gene>
    <name evidence="1" type="ORF">ETB97_008170</name>
</gene>
<dbReference type="Proteomes" id="UP000541154">
    <property type="component" value="Unassembled WGS sequence"/>
</dbReference>
<reference evidence="1 2" key="1">
    <citation type="submission" date="2019-04" db="EMBL/GenBank/DDBJ databases">
        <title>Aspergillus burnettii sp. nov., novel species from soil in southeast Queensland.</title>
        <authorList>
            <person name="Gilchrist C.L.M."/>
            <person name="Pitt J.I."/>
            <person name="Lange L."/>
            <person name="Lacey H.J."/>
            <person name="Vuong D."/>
            <person name="Midgley D.J."/>
            <person name="Greenfield P."/>
            <person name="Bradbury M."/>
            <person name="Lacey E."/>
            <person name="Busk P.K."/>
            <person name="Pilgaard B."/>
            <person name="Chooi Y.H."/>
            <person name="Piggott A.M."/>
        </authorList>
    </citation>
    <scope>NUCLEOTIDE SEQUENCE [LARGE SCALE GENOMIC DNA]</scope>
    <source>
        <strain evidence="1 2">FRR 5400</strain>
    </source>
</reference>
<sequence>MTIKQHPPSPLIAPQGFQKRDAGRDLIDDENFTLSPIFCVKILTRTLSKYRDSQMQLPQNSHKDMEPAEYMWREDCVAANLDVKGSVAGFFETMRFFAVGGVDCYFVAAGLEGEGDVYDEAFGAADAQVWVDDCYRGWHFGESVWSMLDVLYSDSTTRIFVPDTELSTDKLSATSNTMDKAKKATSLMNTEHELFKAVI</sequence>
<proteinExistence type="predicted"/>
<keyword evidence="2" id="KW-1185">Reference proteome</keyword>
<dbReference type="EMBL" id="SPNV01000367">
    <property type="protein sequence ID" value="KAF5855926.1"/>
    <property type="molecule type" value="Genomic_DNA"/>
</dbReference>
<organism evidence="1 2">
    <name type="scientific">Petromyces alliaceus</name>
    <name type="common">Aspergillus alliaceus</name>
    <dbReference type="NCBI Taxonomy" id="209559"/>
    <lineage>
        <taxon>Eukaryota</taxon>
        <taxon>Fungi</taxon>
        <taxon>Dikarya</taxon>
        <taxon>Ascomycota</taxon>
        <taxon>Pezizomycotina</taxon>
        <taxon>Eurotiomycetes</taxon>
        <taxon>Eurotiomycetidae</taxon>
        <taxon>Eurotiales</taxon>
        <taxon>Aspergillaceae</taxon>
        <taxon>Aspergillus</taxon>
        <taxon>Aspergillus subgen. Circumdati</taxon>
    </lineage>
</organism>
<protein>
    <submittedName>
        <fullName evidence="1">Uncharacterized protein</fullName>
    </submittedName>
</protein>